<protein>
    <submittedName>
        <fullName evidence="1">Uncharacterized protein</fullName>
    </submittedName>
</protein>
<accession>A0A7J6TJ70</accession>
<dbReference type="AlphaFoldDB" id="A0A7J6TJ70"/>
<reference evidence="1 2" key="1">
    <citation type="submission" date="2020-04" db="EMBL/GenBank/DDBJ databases">
        <title>Perkinsus olseni comparative genomics.</title>
        <authorList>
            <person name="Bogema D.R."/>
        </authorList>
    </citation>
    <scope>NUCLEOTIDE SEQUENCE [LARGE SCALE GENOMIC DNA]</scope>
    <source>
        <strain evidence="1 2">ATCC PRA-207</strain>
    </source>
</reference>
<proteinExistence type="predicted"/>
<keyword evidence="2" id="KW-1185">Reference proteome</keyword>
<name>A0A7J6TJ70_PEROL</name>
<sequence length="166" mass="18286">MVLPRRSSYSLAGMMKQLPSDILKEAIRVHEARRRALYSLLELHDSSDSAVGRRRGCQFRPSDLVMKYFPAGSLLQSKWVMAALRIPITSDVTMTAIPPPTTNQLMESIDIRLSTEDAPDPSLSAAFAVGDVVAIKVIHCPSLDDSFVIFNPSTSTAIVVKIEIEE</sequence>
<organism evidence="1 2">
    <name type="scientific">Perkinsus olseni</name>
    <name type="common">Perkinsus atlanticus</name>
    <dbReference type="NCBI Taxonomy" id="32597"/>
    <lineage>
        <taxon>Eukaryota</taxon>
        <taxon>Sar</taxon>
        <taxon>Alveolata</taxon>
        <taxon>Perkinsozoa</taxon>
        <taxon>Perkinsea</taxon>
        <taxon>Perkinsida</taxon>
        <taxon>Perkinsidae</taxon>
        <taxon>Perkinsus</taxon>
    </lineage>
</organism>
<evidence type="ECO:0000313" key="2">
    <source>
        <dbReference type="Proteomes" id="UP000553632"/>
    </source>
</evidence>
<dbReference type="EMBL" id="JABANO010010872">
    <property type="protein sequence ID" value="KAF4744400.1"/>
    <property type="molecule type" value="Genomic_DNA"/>
</dbReference>
<gene>
    <name evidence="1" type="ORF">FOZ63_028375</name>
</gene>
<comment type="caution">
    <text evidence="1">The sequence shown here is derived from an EMBL/GenBank/DDBJ whole genome shotgun (WGS) entry which is preliminary data.</text>
</comment>
<evidence type="ECO:0000313" key="1">
    <source>
        <dbReference type="EMBL" id="KAF4744400.1"/>
    </source>
</evidence>
<dbReference type="Proteomes" id="UP000553632">
    <property type="component" value="Unassembled WGS sequence"/>
</dbReference>